<accession>A0A5B8YRF6</accession>
<proteinExistence type="predicted"/>
<keyword evidence="1" id="KW-0812">Transmembrane</keyword>
<dbReference type="RefSeq" id="YP_010802545.1">
    <property type="nucleotide sequence ID" value="NC_077025.1"/>
</dbReference>
<name>A0A5B8YRF6_9ABAC</name>
<dbReference type="Gene3D" id="3.40.50.300">
    <property type="entry name" value="P-loop containing nucleotide triphosphate hydrolases"/>
    <property type="match status" value="1"/>
</dbReference>
<dbReference type="Proteomes" id="UP001162233">
    <property type="component" value="Segment"/>
</dbReference>
<dbReference type="InterPro" id="IPR027417">
    <property type="entry name" value="P-loop_NTPase"/>
</dbReference>
<keyword evidence="1" id="KW-0472">Membrane</keyword>
<evidence type="ECO:0000313" key="3">
    <source>
        <dbReference type="Proteomes" id="UP001162233"/>
    </source>
</evidence>
<sequence>MNTSYKAYRELASIKRAMWLYVSIFVFGFVTFMCVASYAGTVVYSQMDDISMSIGAETKSVKQLQELIVEQFNGRAETQKHVSLILRNRSPAQIKINAYPKYQMTFPTTVSFVKNHVTCPGSAQYEHYIKSLYELDVKPDIHNIFLFHGGHGLGKSYSAQLLGRAISRFRDTIVISAPMINFLNAANFNFVGHILQSIEAIHDCYIIWLFDELDSYLLDNRDVLYHSKSITEFAEYTGFVDNKNRILAFTMNNGELLKHDYWAHQMDIVNGTYEFERDYKRALVKTGMTANDFLSDNQLSRLRSFVGNKLFKFKKFSKSTAMRFIDLYLPENNKLNWTLRIEQKLFGAENNTMVSSDGLYDVRSLLISLDDVLSNK</sequence>
<dbReference type="EMBL" id="MK746083">
    <property type="protein sequence ID" value="QED40629.1"/>
    <property type="molecule type" value="Genomic_DNA"/>
</dbReference>
<keyword evidence="3" id="KW-1185">Reference proteome</keyword>
<evidence type="ECO:0000313" key="2">
    <source>
        <dbReference type="EMBL" id="QED40629.1"/>
    </source>
</evidence>
<reference evidence="2" key="1">
    <citation type="journal article" date="2019" name="Viruses">
        <title>A Novel Alphabaculovirus from the Soybean Looper, Chrysodeixis includens, that Produces Tetrahedral Occlusion Bodies and Encodes Two Copies of he65.</title>
        <authorList>
            <person name="Harrison R.L."/>
            <person name="Rowley D.L."/>
            <person name="Popham H.J.R."/>
        </authorList>
    </citation>
    <scope>NUCLEOTIDE SEQUENCE</scope>
    <source>
        <strain evidence="2">ChinNPV-1</strain>
    </source>
</reference>
<dbReference type="KEGG" id="vg:80541315"/>
<dbReference type="GeneID" id="80541315"/>
<dbReference type="SUPFAM" id="SSF52540">
    <property type="entry name" value="P-loop containing nucleoside triphosphate hydrolases"/>
    <property type="match status" value="1"/>
</dbReference>
<evidence type="ECO:0000256" key="1">
    <source>
        <dbReference type="SAM" id="Phobius"/>
    </source>
</evidence>
<organism evidence="2 3">
    <name type="scientific">Chrysodeixis includens nucleopolyhedrovirus</name>
    <dbReference type="NCBI Taxonomy" id="1207438"/>
    <lineage>
        <taxon>Viruses</taxon>
        <taxon>Viruses incertae sedis</taxon>
        <taxon>Naldaviricetes</taxon>
        <taxon>Lefavirales</taxon>
        <taxon>Baculoviridae</taxon>
        <taxon>Alphabaculovirus</taxon>
        <taxon>Alphabaculovirus chrincludentis</taxon>
        <taxon>Alphabaculovirus alterchrincludentis</taxon>
    </lineage>
</organism>
<feature type="transmembrane region" description="Helical" evidence="1">
    <location>
        <begin position="20"/>
        <end position="44"/>
    </location>
</feature>
<protein>
    <submittedName>
        <fullName evidence="2">Uncharacterized protein</fullName>
    </submittedName>
</protein>
<keyword evidence="1" id="KW-1133">Transmembrane helix</keyword>